<sequence>MSETLSFAGWRPGNPDQIIPWKEKFDEEYSDGGQLTLLSKEIYQAEADEDMPAFEYRYIIKAMDLQAFGSDQKTICFRLYMCPLRKYWESESLKGLSEDNNKDWFFEDAADSGILPYIGEEYLDYSDDDVSPDENGNKWYDYFYHITDWSKANEMLNIITTVLYPMDSTRGHGLDQAWNQLGNTGWDLLEYILNGKNCVDAALSRMHNCNNSLYNTREE</sequence>
<accession>A0A8S5VCU1</accession>
<protein>
    <submittedName>
        <fullName evidence="1">Uncharacterized protein</fullName>
    </submittedName>
</protein>
<reference evidence="1" key="1">
    <citation type="journal article" date="2021" name="Proc. Natl. Acad. Sci. U.S.A.">
        <title>A Catalog of Tens of Thousands of Viruses from Human Metagenomes Reveals Hidden Associations with Chronic Diseases.</title>
        <authorList>
            <person name="Tisza M.J."/>
            <person name="Buck C.B."/>
        </authorList>
    </citation>
    <scope>NUCLEOTIDE SEQUENCE</scope>
    <source>
        <strain evidence="1">CtDXu9</strain>
    </source>
</reference>
<dbReference type="EMBL" id="BK016244">
    <property type="protein sequence ID" value="DAG04525.1"/>
    <property type="molecule type" value="Genomic_DNA"/>
</dbReference>
<proteinExistence type="predicted"/>
<organism evidence="1">
    <name type="scientific">Siphoviridae sp. ctDXu9</name>
    <dbReference type="NCBI Taxonomy" id="2825387"/>
    <lineage>
        <taxon>Viruses</taxon>
        <taxon>Duplodnaviria</taxon>
        <taxon>Heunggongvirae</taxon>
        <taxon>Uroviricota</taxon>
        <taxon>Caudoviricetes</taxon>
    </lineage>
</organism>
<evidence type="ECO:0000313" key="1">
    <source>
        <dbReference type="EMBL" id="DAG04525.1"/>
    </source>
</evidence>
<name>A0A8S5VCU1_9CAUD</name>